<keyword evidence="3" id="KW-0371">Homeobox</keyword>
<organism evidence="3 4">
    <name type="scientific">Anabarilius grahami</name>
    <name type="common">Kanglang fish</name>
    <name type="synonym">Barilius grahami</name>
    <dbReference type="NCBI Taxonomy" id="495550"/>
    <lineage>
        <taxon>Eukaryota</taxon>
        <taxon>Metazoa</taxon>
        <taxon>Chordata</taxon>
        <taxon>Craniata</taxon>
        <taxon>Vertebrata</taxon>
        <taxon>Euteleostomi</taxon>
        <taxon>Actinopterygii</taxon>
        <taxon>Neopterygii</taxon>
        <taxon>Teleostei</taxon>
        <taxon>Ostariophysi</taxon>
        <taxon>Cypriniformes</taxon>
        <taxon>Xenocyprididae</taxon>
        <taxon>Xenocypridinae</taxon>
        <taxon>Xenocypridinae incertae sedis</taxon>
        <taxon>Anabarilius</taxon>
    </lineage>
</organism>
<sequence length="243" mass="26982">MCLPMWKEEVIITEESKTGARLCIWLPDVRRYSLAQLPAVERRGVGRQGPQTADFSRGPSRVGLQCVKELDATATALANRQDESEQSRKKLIDQSREFKKNTPEILHWVIRADRNGTRNGNRSRNGNPPSGVLGVRPSLSCLEKSNLSSRGGLADNRLVTLAEPFATPSDPFKTLQSTVLRVCKHPITHTLIFISLGGQCTGLGSVIRFHAVLHHSRANGCAVRRTRMHAETRTLKRICSTHS</sequence>
<accession>A0A3N0Z7J1</accession>
<evidence type="ECO:0000256" key="1">
    <source>
        <dbReference type="SAM" id="MobiDB-lite"/>
    </source>
</evidence>
<evidence type="ECO:0000313" key="3">
    <source>
        <dbReference type="EMBL" id="ROL54272.1"/>
    </source>
</evidence>
<feature type="region of interest" description="Disordered" evidence="1">
    <location>
        <begin position="77"/>
        <end position="96"/>
    </location>
</feature>
<comment type="caution">
    <text evidence="3">The sequence shown here is derived from an EMBL/GenBank/DDBJ whole genome shotgun (WGS) entry which is preliminary data.</text>
</comment>
<proteinExistence type="predicted"/>
<gene>
    <name evidence="3" type="ORF">DPX16_10695</name>
</gene>
<feature type="compositionally biased region" description="Low complexity" evidence="1">
    <location>
        <begin position="117"/>
        <end position="131"/>
    </location>
</feature>
<feature type="domain" description="Cux N-terminal" evidence="2">
    <location>
        <begin position="66"/>
        <end position="104"/>
    </location>
</feature>
<dbReference type="Pfam" id="PF25398">
    <property type="entry name" value="CUX1_N"/>
    <property type="match status" value="1"/>
</dbReference>
<dbReference type="InterPro" id="IPR057476">
    <property type="entry name" value="Cux_N"/>
</dbReference>
<evidence type="ECO:0000313" key="4">
    <source>
        <dbReference type="Proteomes" id="UP000281406"/>
    </source>
</evidence>
<evidence type="ECO:0000259" key="2">
    <source>
        <dbReference type="Pfam" id="PF25398"/>
    </source>
</evidence>
<feature type="region of interest" description="Disordered" evidence="1">
    <location>
        <begin position="113"/>
        <end position="135"/>
    </location>
</feature>
<keyword evidence="3" id="KW-0238">DNA-binding</keyword>
<name>A0A3N0Z7J1_ANAGA</name>
<dbReference type="OrthoDB" id="10257567at2759"/>
<dbReference type="Proteomes" id="UP000281406">
    <property type="component" value="Unassembled WGS sequence"/>
</dbReference>
<reference evidence="3 4" key="1">
    <citation type="submission" date="2018-10" db="EMBL/GenBank/DDBJ databases">
        <title>Genome assembly for a Yunnan-Guizhou Plateau 3E fish, Anabarilius grahami (Regan), and its evolutionary and genetic applications.</title>
        <authorList>
            <person name="Jiang W."/>
        </authorList>
    </citation>
    <scope>NUCLEOTIDE SEQUENCE [LARGE SCALE GENOMIC DNA]</scope>
    <source>
        <strain evidence="3">AG-KIZ</strain>
        <tissue evidence="3">Muscle</tissue>
    </source>
</reference>
<feature type="compositionally biased region" description="Basic and acidic residues" evidence="1">
    <location>
        <begin position="80"/>
        <end position="96"/>
    </location>
</feature>
<keyword evidence="4" id="KW-1185">Reference proteome</keyword>
<dbReference type="EMBL" id="RJVU01007007">
    <property type="protein sequence ID" value="ROL54272.1"/>
    <property type="molecule type" value="Genomic_DNA"/>
</dbReference>
<dbReference type="GO" id="GO:0003677">
    <property type="term" value="F:DNA binding"/>
    <property type="evidence" value="ECO:0007669"/>
    <property type="project" value="UniProtKB-KW"/>
</dbReference>
<dbReference type="AlphaFoldDB" id="A0A3N0Z7J1"/>
<protein>
    <submittedName>
        <fullName evidence="3">Homeobox protein cut-like 1</fullName>
    </submittedName>
</protein>